<feature type="domain" description="WxL Interacting Protein peptidoglycan binding" evidence="3">
    <location>
        <begin position="35"/>
        <end position="153"/>
    </location>
</feature>
<evidence type="ECO:0000256" key="2">
    <source>
        <dbReference type="SAM" id="SignalP"/>
    </source>
</evidence>
<protein>
    <submittedName>
        <fullName evidence="5">Uncharacterized protein</fullName>
    </submittedName>
</protein>
<dbReference type="AlphaFoldDB" id="A0A0F4LPX6"/>
<evidence type="ECO:0000259" key="3">
    <source>
        <dbReference type="Pfam" id="PF06030"/>
    </source>
</evidence>
<dbReference type="Pfam" id="PF11797">
    <property type="entry name" value="WxLIP_HBD"/>
    <property type="match status" value="1"/>
</dbReference>
<accession>A0A0F4LPX6</accession>
<dbReference type="PATRIC" id="fig|1218492.5.peg.1366"/>
<comment type="caution">
    <text evidence="5">The sequence shown here is derived from an EMBL/GenBank/DDBJ whole genome shotgun (WGS) entry which is preliminary data.</text>
</comment>
<keyword evidence="6" id="KW-1185">Reference proteome</keyword>
<sequence>MKFKYLLGILLMSVGGFGFLSQPVAAKSQAEPYAYTVKPILPDNQTDSQATFYNLQVQPQQKQTLKLLISNIGTKKIVVHVAVNDSYTSDNGIIGYDHAQVTPYRPQNPQLSSLIVGKRTGKVVLSPKASDIYQFTYQAPAKPIKGLILGGVTTVATAGSSNAEQLSIQNRIRYVNGIVLRSNHDPVTPQVTMSKQVTGKVRTMQKGVGFKLFNSAPINIGSIQLQAHFTLPSGKHKTVKLNNLQMAPSSTWNAFIPMEKLAAGNYTLKLNFTARNHYSKVFIRHFTISKAQRKHLIREQQPKRYNNVWVWIILIGILALVFVGLYYLLIYLKGRNQKSKR</sequence>
<evidence type="ECO:0000259" key="4">
    <source>
        <dbReference type="Pfam" id="PF11797"/>
    </source>
</evidence>
<dbReference type="InterPro" id="IPR010317">
    <property type="entry name" value="WxLIP_PGBD"/>
</dbReference>
<feature type="chain" id="PRO_5038477141" evidence="2">
    <location>
        <begin position="27"/>
        <end position="341"/>
    </location>
</feature>
<reference evidence="5 6" key="1">
    <citation type="submission" date="2015-01" db="EMBL/GenBank/DDBJ databases">
        <title>Comparative genomics of the lactic acid bacteria isolated from the honey bee gut.</title>
        <authorList>
            <person name="Ellegaard K.M."/>
            <person name="Tamarit D."/>
            <person name="Javelind E."/>
            <person name="Olofsson T."/>
            <person name="Andersson S.G."/>
            <person name="Vasquez A."/>
        </authorList>
    </citation>
    <scope>NUCLEOTIDE SEQUENCE [LARGE SCALE GENOMIC DNA]</scope>
    <source>
        <strain evidence="5 6">Bin4</strain>
    </source>
</reference>
<dbReference type="RefSeq" id="WP_046317347.1">
    <property type="nucleotide sequence ID" value="NZ_JAMBKK010000025.1"/>
</dbReference>
<feature type="signal peptide" evidence="2">
    <location>
        <begin position="1"/>
        <end position="26"/>
    </location>
</feature>
<evidence type="ECO:0000256" key="1">
    <source>
        <dbReference type="SAM" id="Phobius"/>
    </source>
</evidence>
<dbReference type="InterPro" id="IPR021759">
    <property type="entry name" value="WxLIP_HBD"/>
</dbReference>
<keyword evidence="1" id="KW-0472">Membrane</keyword>
<feature type="domain" description="WxL Interacting Protein host binding" evidence="4">
    <location>
        <begin position="164"/>
        <end position="295"/>
    </location>
</feature>
<evidence type="ECO:0000313" key="6">
    <source>
        <dbReference type="Proteomes" id="UP000033558"/>
    </source>
</evidence>
<dbReference type="OrthoDB" id="2365961at2"/>
<dbReference type="HOGENOM" id="CLU_051987_0_2_9"/>
<organism evidence="5 6">
    <name type="scientific">Bombilactobacillus mellifer</name>
    <dbReference type="NCBI Taxonomy" id="1218492"/>
    <lineage>
        <taxon>Bacteria</taxon>
        <taxon>Bacillati</taxon>
        <taxon>Bacillota</taxon>
        <taxon>Bacilli</taxon>
        <taxon>Lactobacillales</taxon>
        <taxon>Lactobacillaceae</taxon>
        <taxon>Bombilactobacillus</taxon>
    </lineage>
</organism>
<name>A0A0F4LPX6_9LACO</name>
<proteinExistence type="predicted"/>
<keyword evidence="2" id="KW-0732">Signal</keyword>
<dbReference type="Proteomes" id="UP000033558">
    <property type="component" value="Unassembled WGS sequence"/>
</dbReference>
<keyword evidence="1" id="KW-1133">Transmembrane helix</keyword>
<evidence type="ECO:0000313" key="5">
    <source>
        <dbReference type="EMBL" id="KJY60630.1"/>
    </source>
</evidence>
<feature type="transmembrane region" description="Helical" evidence="1">
    <location>
        <begin position="308"/>
        <end position="332"/>
    </location>
</feature>
<gene>
    <name evidence="5" type="ORF">JG30_13150</name>
</gene>
<dbReference type="Pfam" id="PF06030">
    <property type="entry name" value="WxLIP_PGBD"/>
    <property type="match status" value="1"/>
</dbReference>
<dbReference type="STRING" id="1218492.JG30_13150"/>
<dbReference type="EMBL" id="JXJQ01000010">
    <property type="protein sequence ID" value="KJY60630.1"/>
    <property type="molecule type" value="Genomic_DNA"/>
</dbReference>
<keyword evidence="1" id="KW-0812">Transmembrane</keyword>